<proteinExistence type="inferred from homology"/>
<keyword evidence="5 15" id="KW-0679">Respiratory chain</keyword>
<feature type="domain" description="Cytochrome oxidase subunit II transmembrane region profile" evidence="19">
    <location>
        <begin position="33"/>
        <end position="128"/>
    </location>
</feature>
<evidence type="ECO:0000256" key="12">
    <source>
        <dbReference type="ARBA" id="ARBA00023136"/>
    </source>
</evidence>
<evidence type="ECO:0000256" key="10">
    <source>
        <dbReference type="ARBA" id="ARBA00022989"/>
    </source>
</evidence>
<evidence type="ECO:0000256" key="13">
    <source>
        <dbReference type="ARBA" id="ARBA00024688"/>
    </source>
</evidence>
<dbReference type="GO" id="GO:0042773">
    <property type="term" value="P:ATP synthesis coupled electron transport"/>
    <property type="evidence" value="ECO:0007669"/>
    <property type="project" value="TreeGrafter"/>
</dbReference>
<evidence type="ECO:0000313" key="21">
    <source>
        <dbReference type="Proteomes" id="UP000277424"/>
    </source>
</evidence>
<dbReference type="EC" id="7.1.1.9" evidence="16"/>
<dbReference type="InterPro" id="IPR001505">
    <property type="entry name" value="Copper_CuA"/>
</dbReference>
<evidence type="ECO:0000256" key="11">
    <source>
        <dbReference type="ARBA" id="ARBA00023008"/>
    </source>
</evidence>
<comment type="similarity">
    <text evidence="3 15">Belongs to the cytochrome c oxidase subunit 2 family.</text>
</comment>
<feature type="domain" description="Cytochrome oxidase subunit II copper A binding" evidence="18">
    <location>
        <begin position="129"/>
        <end position="262"/>
    </location>
</feature>
<dbReference type="PANTHER" id="PTHR22888:SF9">
    <property type="entry name" value="CYTOCHROME C OXIDASE SUBUNIT 2"/>
    <property type="match status" value="1"/>
</dbReference>
<evidence type="ECO:0000256" key="8">
    <source>
        <dbReference type="ARBA" id="ARBA00022967"/>
    </source>
</evidence>
<comment type="cofactor">
    <cofactor evidence="1">
        <name>heme</name>
        <dbReference type="ChEBI" id="CHEBI:30413"/>
    </cofactor>
</comment>
<evidence type="ECO:0000313" key="20">
    <source>
        <dbReference type="EMBL" id="RKQ70021.1"/>
    </source>
</evidence>
<dbReference type="Gene3D" id="1.10.287.90">
    <property type="match status" value="1"/>
</dbReference>
<dbReference type="Gene3D" id="2.60.40.420">
    <property type="entry name" value="Cupredoxins - blue copper proteins"/>
    <property type="match status" value="1"/>
</dbReference>
<dbReference type="GO" id="GO:0005886">
    <property type="term" value="C:plasma membrane"/>
    <property type="evidence" value="ECO:0007669"/>
    <property type="project" value="UniProtKB-SubCell"/>
</dbReference>
<dbReference type="OrthoDB" id="9781261at2"/>
<dbReference type="GO" id="GO:0005507">
    <property type="term" value="F:copper ion binding"/>
    <property type="evidence" value="ECO:0007669"/>
    <property type="project" value="InterPro"/>
</dbReference>
<evidence type="ECO:0000256" key="14">
    <source>
        <dbReference type="ARBA" id="ARBA00047816"/>
    </source>
</evidence>
<evidence type="ECO:0000259" key="18">
    <source>
        <dbReference type="PROSITE" id="PS50857"/>
    </source>
</evidence>
<dbReference type="Pfam" id="PF02790">
    <property type="entry name" value="COX2_TM"/>
    <property type="match status" value="1"/>
</dbReference>
<gene>
    <name evidence="20" type="ORF">BCL74_1957</name>
</gene>
<evidence type="ECO:0000256" key="6">
    <source>
        <dbReference type="ARBA" id="ARBA00022692"/>
    </source>
</evidence>
<evidence type="ECO:0000256" key="5">
    <source>
        <dbReference type="ARBA" id="ARBA00022660"/>
    </source>
</evidence>
<evidence type="ECO:0000256" key="2">
    <source>
        <dbReference type="ARBA" id="ARBA00004141"/>
    </source>
</evidence>
<evidence type="ECO:0000256" key="9">
    <source>
        <dbReference type="ARBA" id="ARBA00022982"/>
    </source>
</evidence>
<dbReference type="PRINTS" id="PR01166">
    <property type="entry name" value="CYCOXIDASEII"/>
</dbReference>
<keyword evidence="6 15" id="KW-0812">Transmembrane</keyword>
<dbReference type="PROSITE" id="PS50857">
    <property type="entry name" value="COX2_CUA"/>
    <property type="match status" value="1"/>
</dbReference>
<keyword evidence="10 17" id="KW-1133">Transmembrane helix</keyword>
<comment type="subcellular location">
    <subcellularLocation>
        <location evidence="15">Cell membrane</location>
        <topology evidence="15">Multi-pass membrane protein</topology>
    </subcellularLocation>
    <subcellularLocation>
        <location evidence="2">Membrane</location>
        <topology evidence="2">Multi-pass membrane protein</topology>
    </subcellularLocation>
</comment>
<evidence type="ECO:0000256" key="3">
    <source>
        <dbReference type="ARBA" id="ARBA00007866"/>
    </source>
</evidence>
<sequence length="281" mass="31333">MPSNRKRIATVFFGILLAALAGVGLTTGAWAAEPQPWQLGMQTPVSPGKESLHSLHDILLWIITAITLFVLALLIYVIVRFRASANPNPSRTSHNTLIEVLWTVIPVIILVVIAVPSFRLLYYLDRTEEADMTIKVTGHQWYWNYAYPDHGDFAFDSYMIAEEDLKPGQKRLLEVDNALVVPAGKNIRVLVAGADVMHSWLVPAIGVQLYTIPGRINETWFRIDKPGTYYGQCNQICGVNHAYMPVKVEAVSEAEFEAWVKQAQDKFADNGDRKVAAVAAQ</sequence>
<keyword evidence="12 17" id="KW-0472">Membrane</keyword>
<comment type="caution">
    <text evidence="20">The sequence shown here is derived from an EMBL/GenBank/DDBJ whole genome shotgun (WGS) entry which is preliminary data.</text>
</comment>
<dbReference type="Proteomes" id="UP000277424">
    <property type="component" value="Unassembled WGS sequence"/>
</dbReference>
<comment type="catalytic activity">
    <reaction evidence="14 16">
        <text>4 Fe(II)-[cytochrome c] + O2 + 8 H(+)(in) = 4 Fe(III)-[cytochrome c] + 2 H2O + 4 H(+)(out)</text>
        <dbReference type="Rhea" id="RHEA:11436"/>
        <dbReference type="Rhea" id="RHEA-COMP:10350"/>
        <dbReference type="Rhea" id="RHEA-COMP:14399"/>
        <dbReference type="ChEBI" id="CHEBI:15377"/>
        <dbReference type="ChEBI" id="CHEBI:15378"/>
        <dbReference type="ChEBI" id="CHEBI:15379"/>
        <dbReference type="ChEBI" id="CHEBI:29033"/>
        <dbReference type="ChEBI" id="CHEBI:29034"/>
        <dbReference type="EC" id="7.1.1.9"/>
    </reaction>
</comment>
<keyword evidence="4 15" id="KW-0813">Transport</keyword>
<name>A0A420WGA7_9PROT</name>
<dbReference type="InterPro" id="IPR036257">
    <property type="entry name" value="Cyt_c_oxidase_su2_TM_sf"/>
</dbReference>
<evidence type="ECO:0000256" key="7">
    <source>
        <dbReference type="ARBA" id="ARBA00022723"/>
    </source>
</evidence>
<dbReference type="GO" id="GO:0004129">
    <property type="term" value="F:cytochrome-c oxidase activity"/>
    <property type="evidence" value="ECO:0007669"/>
    <property type="project" value="UniProtKB-EC"/>
</dbReference>
<comment type="cofactor">
    <cofactor evidence="16">
        <name>Cu cation</name>
        <dbReference type="ChEBI" id="CHEBI:23378"/>
    </cofactor>
    <text evidence="16">Binds a copper A center.</text>
</comment>
<evidence type="ECO:0000256" key="16">
    <source>
        <dbReference type="RuleBase" id="RU004024"/>
    </source>
</evidence>
<dbReference type="InterPro" id="IPR002429">
    <property type="entry name" value="CcO_II-like_C"/>
</dbReference>
<dbReference type="PANTHER" id="PTHR22888">
    <property type="entry name" value="CYTOCHROME C OXIDASE, SUBUNIT II"/>
    <property type="match status" value="1"/>
</dbReference>
<dbReference type="RefSeq" id="WP_008944538.1">
    <property type="nucleotide sequence ID" value="NZ_RBIG01000002.1"/>
</dbReference>
<comment type="function">
    <text evidence="13 16">Subunits I and II form the functional core of the enzyme complex. Electrons originating in cytochrome c are transferred via heme a and Cu(A) to the binuclear center formed by heme a3 and Cu(B).</text>
</comment>
<evidence type="ECO:0000256" key="4">
    <source>
        <dbReference type="ARBA" id="ARBA00022448"/>
    </source>
</evidence>
<protein>
    <recommendedName>
        <fullName evidence="16">Cytochrome c oxidase subunit 2</fullName>
        <ecNumber evidence="16">7.1.1.9</ecNumber>
    </recommendedName>
</protein>
<dbReference type="PROSITE" id="PS50999">
    <property type="entry name" value="COX2_TM"/>
    <property type="match status" value="1"/>
</dbReference>
<evidence type="ECO:0000256" key="17">
    <source>
        <dbReference type="SAM" id="Phobius"/>
    </source>
</evidence>
<keyword evidence="8" id="KW-1278">Translocase</keyword>
<dbReference type="InterPro" id="IPR014222">
    <property type="entry name" value="Cyt_c_oxidase_su2"/>
</dbReference>
<dbReference type="CDD" id="cd13912">
    <property type="entry name" value="CcO_II_C"/>
    <property type="match status" value="1"/>
</dbReference>
<evidence type="ECO:0000256" key="15">
    <source>
        <dbReference type="RuleBase" id="RU000456"/>
    </source>
</evidence>
<dbReference type="NCBIfam" id="TIGR02866">
    <property type="entry name" value="CoxB"/>
    <property type="match status" value="1"/>
</dbReference>
<feature type="transmembrane region" description="Helical" evidence="17">
    <location>
        <begin position="58"/>
        <end position="79"/>
    </location>
</feature>
<dbReference type="SUPFAM" id="SSF81464">
    <property type="entry name" value="Cytochrome c oxidase subunit II-like, transmembrane region"/>
    <property type="match status" value="1"/>
</dbReference>
<dbReference type="FunFam" id="2.60.40.420:FF:000001">
    <property type="entry name" value="Cytochrome c oxidase subunit 2"/>
    <property type="match status" value="1"/>
</dbReference>
<dbReference type="AlphaFoldDB" id="A0A420WGA7"/>
<dbReference type="InterPro" id="IPR045187">
    <property type="entry name" value="CcO_II"/>
</dbReference>
<dbReference type="EMBL" id="RBIG01000002">
    <property type="protein sequence ID" value="RKQ70021.1"/>
    <property type="molecule type" value="Genomic_DNA"/>
</dbReference>
<dbReference type="SUPFAM" id="SSF49503">
    <property type="entry name" value="Cupredoxins"/>
    <property type="match status" value="1"/>
</dbReference>
<dbReference type="InterPro" id="IPR034210">
    <property type="entry name" value="CcO_II_C"/>
</dbReference>
<dbReference type="PROSITE" id="PS00078">
    <property type="entry name" value="COX2"/>
    <property type="match status" value="1"/>
</dbReference>
<reference evidence="20 21" key="1">
    <citation type="submission" date="2018-10" db="EMBL/GenBank/DDBJ databases">
        <title>Comparative analysis of microorganisms from saline springs in Andes Mountain Range, Colombia.</title>
        <authorList>
            <person name="Rubin E."/>
        </authorList>
    </citation>
    <scope>NUCLEOTIDE SEQUENCE [LARGE SCALE GENOMIC DNA]</scope>
    <source>
        <strain evidence="20 21">USBA 36</strain>
    </source>
</reference>
<evidence type="ECO:0000256" key="1">
    <source>
        <dbReference type="ARBA" id="ARBA00001971"/>
    </source>
</evidence>
<keyword evidence="7 16" id="KW-0479">Metal-binding</keyword>
<accession>A0A420WGA7</accession>
<keyword evidence="9 15" id="KW-0249">Electron transport</keyword>
<dbReference type="Pfam" id="PF00116">
    <property type="entry name" value="COX2"/>
    <property type="match status" value="1"/>
</dbReference>
<keyword evidence="11 16" id="KW-0186">Copper</keyword>
<feature type="transmembrane region" description="Helical" evidence="17">
    <location>
        <begin position="100"/>
        <end position="124"/>
    </location>
</feature>
<organism evidence="20 21">
    <name type="scientific">Oceanibaculum indicum</name>
    <dbReference type="NCBI Taxonomy" id="526216"/>
    <lineage>
        <taxon>Bacteria</taxon>
        <taxon>Pseudomonadati</taxon>
        <taxon>Pseudomonadota</taxon>
        <taxon>Alphaproteobacteria</taxon>
        <taxon>Rhodospirillales</taxon>
        <taxon>Oceanibaculaceae</taxon>
        <taxon>Oceanibaculum</taxon>
    </lineage>
</organism>
<evidence type="ECO:0000259" key="19">
    <source>
        <dbReference type="PROSITE" id="PS50999"/>
    </source>
</evidence>
<dbReference type="InterPro" id="IPR011759">
    <property type="entry name" value="Cyt_c_oxidase_su2_TM_dom"/>
</dbReference>
<dbReference type="InterPro" id="IPR008972">
    <property type="entry name" value="Cupredoxin"/>
</dbReference>
<dbReference type="GO" id="GO:0016491">
    <property type="term" value="F:oxidoreductase activity"/>
    <property type="evidence" value="ECO:0007669"/>
    <property type="project" value="InterPro"/>
</dbReference>